<organism evidence="10 11">
    <name type="scientific">Tieghemostelium lacteum</name>
    <name type="common">Slime mold</name>
    <name type="synonym">Dictyostelium lacteum</name>
    <dbReference type="NCBI Taxonomy" id="361077"/>
    <lineage>
        <taxon>Eukaryota</taxon>
        <taxon>Amoebozoa</taxon>
        <taxon>Evosea</taxon>
        <taxon>Eumycetozoa</taxon>
        <taxon>Dictyostelia</taxon>
        <taxon>Dictyosteliales</taxon>
        <taxon>Raperosteliaceae</taxon>
        <taxon>Tieghemostelium</taxon>
    </lineage>
</organism>
<dbReference type="CDD" id="cd00167">
    <property type="entry name" value="SANT"/>
    <property type="match status" value="1"/>
</dbReference>
<dbReference type="FunFam" id="1.10.10.10:FF:000020">
    <property type="entry name" value="SWI/SNF complex subunit SMARCC2 isoform c"/>
    <property type="match status" value="1"/>
</dbReference>
<dbReference type="InParanoid" id="A0A152A7E6"/>
<evidence type="ECO:0000313" key="10">
    <source>
        <dbReference type="EMBL" id="KYR02160.1"/>
    </source>
</evidence>
<proteinExistence type="predicted"/>
<feature type="compositionally biased region" description="Polar residues" evidence="6">
    <location>
        <begin position="206"/>
        <end position="224"/>
    </location>
</feature>
<keyword evidence="2" id="KW-0238">DNA-binding</keyword>
<dbReference type="SMART" id="SM00717">
    <property type="entry name" value="SANT"/>
    <property type="match status" value="1"/>
</dbReference>
<feature type="domain" description="SWIRM" evidence="8">
    <location>
        <begin position="67"/>
        <end position="164"/>
    </location>
</feature>
<keyword evidence="11" id="KW-1185">Reference proteome</keyword>
<dbReference type="Pfam" id="PF00249">
    <property type="entry name" value="Myb_DNA-binding"/>
    <property type="match status" value="1"/>
</dbReference>
<feature type="domain" description="SANT" evidence="9">
    <location>
        <begin position="305"/>
        <end position="356"/>
    </location>
</feature>
<protein>
    <submittedName>
        <fullName evidence="10">Myb domain-containing protein</fullName>
    </submittedName>
</protein>
<dbReference type="FunFam" id="1.10.10.60:FF:000014">
    <property type="entry name" value="SWI/SNF complex subunit SMARCC2 isoform C"/>
    <property type="match status" value="1"/>
</dbReference>
<dbReference type="SUPFAM" id="SSF46689">
    <property type="entry name" value="Homeodomain-like"/>
    <property type="match status" value="2"/>
</dbReference>
<feature type="compositionally biased region" description="Low complexity" evidence="6">
    <location>
        <begin position="8"/>
        <end position="48"/>
    </location>
</feature>
<sequence length="586" mass="65183">MSNNFTNISQPQQPIITQPISSAPSSTEGTNGVTGTTTTTTTTTTTATVSGPSGANQKSVILTTNFTIPPTQCPWFKSNEIHEIEVNQLPEFFTGRSPSKTPEIYREYRDFMINTYLQNPYQYLTLTAVRRNLVGDVCSILRVHSFLEHWGIINYFVNPDGGGYIPLPTHQSSTNPSSTSTTSNTSTTTSSTTIEVEKDEKKENESITNPNEKSKKTANGSSSKNSALEIRNNIFGQPWRYSCTRCGADCSLIRYTLNTSGKSLNLDGIPPDYFVMLCSTCFEQGSYDSFLAPTHFTRIEQPVPEQLDEWSDQETLLLLEALDIYSDSWTDVADHVGTKTKEQCLLHFLRLPIEDSYLEDNITKSTSNGIHRDLDYSSHSAELNNPVLSLISFLSSATSPLIASVAAKAASDALQSESKENGTSDKMDTSEDTESNSLSNINIQSAASATLAAASIKAKALTKVEEKEIQNLVLNIINAQTKKLEVKLQYYSDLEDNIEKERQELEKKRQELFSDRYSLYKQQQLLQQQAQAQQHQQLLLQQQQAQQGQQSQQQTSQPIPQPPLSNPMVNYTLVPNKPNDSEMSIV</sequence>
<dbReference type="PANTHER" id="PTHR12802">
    <property type="entry name" value="SWI/SNF COMPLEX-RELATED"/>
    <property type="match status" value="1"/>
</dbReference>
<gene>
    <name evidence="10" type="ORF">DLAC_00964</name>
</gene>
<dbReference type="InterPro" id="IPR009057">
    <property type="entry name" value="Homeodomain-like_sf"/>
</dbReference>
<dbReference type="STRING" id="361077.A0A152A7E6"/>
<keyword evidence="5" id="KW-0175">Coiled coil</keyword>
<dbReference type="Pfam" id="PF04433">
    <property type="entry name" value="SWIRM"/>
    <property type="match status" value="1"/>
</dbReference>
<evidence type="ECO:0000256" key="5">
    <source>
        <dbReference type="SAM" id="Coils"/>
    </source>
</evidence>
<feature type="compositionally biased region" description="Low complexity" evidence="6">
    <location>
        <begin position="541"/>
        <end position="558"/>
    </location>
</feature>
<evidence type="ECO:0000256" key="2">
    <source>
        <dbReference type="ARBA" id="ARBA00023125"/>
    </source>
</evidence>
<dbReference type="InterPro" id="IPR036388">
    <property type="entry name" value="WH-like_DNA-bd_sf"/>
</dbReference>
<dbReference type="InterPro" id="IPR017884">
    <property type="entry name" value="SANT_dom"/>
</dbReference>
<feature type="compositionally biased region" description="Low complexity" evidence="6">
    <location>
        <begin position="172"/>
        <end position="193"/>
    </location>
</feature>
<keyword evidence="1" id="KW-0805">Transcription regulation</keyword>
<dbReference type="OrthoDB" id="118550at2759"/>
<feature type="coiled-coil region" evidence="5">
    <location>
        <begin position="484"/>
        <end position="515"/>
    </location>
</feature>
<evidence type="ECO:0000256" key="4">
    <source>
        <dbReference type="ARBA" id="ARBA00023242"/>
    </source>
</evidence>
<dbReference type="GO" id="GO:0003677">
    <property type="term" value="F:DNA binding"/>
    <property type="evidence" value="ECO:0007669"/>
    <property type="project" value="UniProtKB-KW"/>
</dbReference>
<evidence type="ECO:0000259" key="7">
    <source>
        <dbReference type="PROSITE" id="PS50090"/>
    </source>
</evidence>
<dbReference type="PANTHER" id="PTHR12802:SF41">
    <property type="entry name" value="BRAHMA ASSOCIATED PROTEIN 155 KDA"/>
    <property type="match status" value="1"/>
</dbReference>
<evidence type="ECO:0000256" key="1">
    <source>
        <dbReference type="ARBA" id="ARBA00023015"/>
    </source>
</evidence>
<evidence type="ECO:0000259" key="8">
    <source>
        <dbReference type="PROSITE" id="PS50934"/>
    </source>
</evidence>
<feature type="region of interest" description="Disordered" evidence="6">
    <location>
        <begin position="1"/>
        <end position="54"/>
    </location>
</feature>
<keyword evidence="3" id="KW-0804">Transcription</keyword>
<evidence type="ECO:0000259" key="9">
    <source>
        <dbReference type="PROSITE" id="PS51293"/>
    </source>
</evidence>
<dbReference type="OMA" id="MFISTTY"/>
<dbReference type="Gene3D" id="1.10.10.60">
    <property type="entry name" value="Homeodomain-like"/>
    <property type="match status" value="1"/>
</dbReference>
<keyword evidence="4" id="KW-0539">Nucleus</keyword>
<dbReference type="Pfam" id="PF16495">
    <property type="entry name" value="SWIRM-assoc_1"/>
    <property type="match status" value="1"/>
</dbReference>
<dbReference type="PROSITE" id="PS50090">
    <property type="entry name" value="MYB_LIKE"/>
    <property type="match status" value="1"/>
</dbReference>
<feature type="domain" description="Myb-like" evidence="7">
    <location>
        <begin position="310"/>
        <end position="352"/>
    </location>
</feature>
<comment type="caution">
    <text evidence="10">The sequence shown here is derived from an EMBL/GenBank/DDBJ whole genome shotgun (WGS) entry which is preliminary data.</text>
</comment>
<feature type="region of interest" description="Disordered" evidence="6">
    <location>
        <begin position="167"/>
        <end position="224"/>
    </location>
</feature>
<feature type="region of interest" description="Disordered" evidence="6">
    <location>
        <begin position="541"/>
        <end position="586"/>
    </location>
</feature>
<evidence type="ECO:0000313" key="11">
    <source>
        <dbReference type="Proteomes" id="UP000076078"/>
    </source>
</evidence>
<dbReference type="GO" id="GO:0016514">
    <property type="term" value="C:SWI/SNF complex"/>
    <property type="evidence" value="ECO:0007669"/>
    <property type="project" value="TreeGrafter"/>
</dbReference>
<dbReference type="PROSITE" id="PS51293">
    <property type="entry name" value="SANT"/>
    <property type="match status" value="1"/>
</dbReference>
<dbReference type="InterPro" id="IPR001005">
    <property type="entry name" value="SANT/Myb"/>
</dbReference>
<evidence type="ECO:0000256" key="3">
    <source>
        <dbReference type="ARBA" id="ARBA00023163"/>
    </source>
</evidence>
<feature type="region of interest" description="Disordered" evidence="6">
    <location>
        <begin position="414"/>
        <end position="437"/>
    </location>
</feature>
<dbReference type="InterPro" id="IPR032451">
    <property type="entry name" value="SMARCC_C"/>
</dbReference>
<dbReference type="EMBL" id="LODT01000004">
    <property type="protein sequence ID" value="KYR02160.1"/>
    <property type="molecule type" value="Genomic_DNA"/>
</dbReference>
<dbReference type="AlphaFoldDB" id="A0A152A7E6"/>
<dbReference type="InterPro" id="IPR007526">
    <property type="entry name" value="SWIRM"/>
</dbReference>
<dbReference type="PROSITE" id="PS50934">
    <property type="entry name" value="SWIRM"/>
    <property type="match status" value="1"/>
</dbReference>
<accession>A0A152A7E6</accession>
<feature type="compositionally biased region" description="Basic and acidic residues" evidence="6">
    <location>
        <begin position="195"/>
        <end position="205"/>
    </location>
</feature>
<name>A0A152A7E6_TIELA</name>
<dbReference type="Proteomes" id="UP000076078">
    <property type="component" value="Unassembled WGS sequence"/>
</dbReference>
<reference evidence="10 11" key="1">
    <citation type="submission" date="2015-12" db="EMBL/GenBank/DDBJ databases">
        <title>Dictyostelia acquired genes for synthesis and detection of signals that induce cell-type specialization by lateral gene transfer from prokaryotes.</title>
        <authorList>
            <person name="Gloeckner G."/>
            <person name="Schaap P."/>
        </authorList>
    </citation>
    <scope>NUCLEOTIDE SEQUENCE [LARGE SCALE GENOMIC DNA]</scope>
    <source>
        <strain evidence="10 11">TK</strain>
    </source>
</reference>
<dbReference type="Gene3D" id="1.10.10.10">
    <property type="entry name" value="Winged helix-like DNA-binding domain superfamily/Winged helix DNA-binding domain"/>
    <property type="match status" value="1"/>
</dbReference>
<feature type="compositionally biased region" description="Basic and acidic residues" evidence="6">
    <location>
        <begin position="417"/>
        <end position="429"/>
    </location>
</feature>
<evidence type="ECO:0000256" key="6">
    <source>
        <dbReference type="SAM" id="MobiDB-lite"/>
    </source>
</evidence>